<dbReference type="AlphaFoldDB" id="A0AAV6SGI7"/>
<organism evidence="1 2">
    <name type="scientific">Solea senegalensis</name>
    <name type="common">Senegalese sole</name>
    <dbReference type="NCBI Taxonomy" id="28829"/>
    <lineage>
        <taxon>Eukaryota</taxon>
        <taxon>Metazoa</taxon>
        <taxon>Chordata</taxon>
        <taxon>Craniata</taxon>
        <taxon>Vertebrata</taxon>
        <taxon>Euteleostomi</taxon>
        <taxon>Actinopterygii</taxon>
        <taxon>Neopterygii</taxon>
        <taxon>Teleostei</taxon>
        <taxon>Neoteleostei</taxon>
        <taxon>Acanthomorphata</taxon>
        <taxon>Carangaria</taxon>
        <taxon>Pleuronectiformes</taxon>
        <taxon>Pleuronectoidei</taxon>
        <taxon>Soleidae</taxon>
        <taxon>Solea</taxon>
    </lineage>
</organism>
<sequence>MCRAYMGLNATVNNSSAVTEHKHKQALARERLLTLTQSSPPSTITLSHTRRRRHEILQQHRAAHVMHTDWTKQRVPKHLHITSLNIHIQYYAKSP</sequence>
<dbReference type="EMBL" id="JAGKHQ010000005">
    <property type="protein sequence ID" value="KAG7515607.1"/>
    <property type="molecule type" value="Genomic_DNA"/>
</dbReference>
<name>A0AAV6SGI7_SOLSE</name>
<gene>
    <name evidence="1" type="ORF">JOB18_012264</name>
</gene>
<evidence type="ECO:0000313" key="1">
    <source>
        <dbReference type="EMBL" id="KAG7515607.1"/>
    </source>
</evidence>
<comment type="caution">
    <text evidence="1">The sequence shown here is derived from an EMBL/GenBank/DDBJ whole genome shotgun (WGS) entry which is preliminary data.</text>
</comment>
<protein>
    <submittedName>
        <fullName evidence="1">Uncharacterized protein</fullName>
    </submittedName>
</protein>
<accession>A0AAV6SGI7</accession>
<reference evidence="1 2" key="1">
    <citation type="journal article" date="2021" name="Sci. Rep.">
        <title>Chromosome anchoring in Senegalese sole (Solea senegalensis) reveals sex-associated markers and genome rearrangements in flatfish.</title>
        <authorList>
            <person name="Guerrero-Cozar I."/>
            <person name="Gomez-Garrido J."/>
            <person name="Berbel C."/>
            <person name="Martinez-Blanch J.F."/>
            <person name="Alioto T."/>
            <person name="Claros M.G."/>
            <person name="Gagnaire P.A."/>
            <person name="Manchado M."/>
        </authorList>
    </citation>
    <scope>NUCLEOTIDE SEQUENCE [LARGE SCALE GENOMIC DNA]</scope>
    <source>
        <strain evidence="1">Sse05_10M</strain>
    </source>
</reference>
<proteinExistence type="predicted"/>
<dbReference type="Proteomes" id="UP000693946">
    <property type="component" value="Linkage Group LG13"/>
</dbReference>
<evidence type="ECO:0000313" key="2">
    <source>
        <dbReference type="Proteomes" id="UP000693946"/>
    </source>
</evidence>
<keyword evidence="2" id="KW-1185">Reference proteome</keyword>